<evidence type="ECO:0008006" key="3">
    <source>
        <dbReference type="Google" id="ProtNLM"/>
    </source>
</evidence>
<comment type="caution">
    <text evidence="1">The sequence shown here is derived from an EMBL/GenBank/DDBJ whole genome shotgun (WGS) entry which is preliminary data.</text>
</comment>
<dbReference type="EMBL" id="JBBMFD010000033">
    <property type="protein sequence ID" value="MEQ2441646.1"/>
    <property type="molecule type" value="Genomic_DNA"/>
</dbReference>
<organism evidence="1 2">
    <name type="scientific">Solibaculum intestinale</name>
    <dbReference type="NCBI Taxonomy" id="3133165"/>
    <lineage>
        <taxon>Bacteria</taxon>
        <taxon>Bacillati</taxon>
        <taxon>Bacillota</taxon>
        <taxon>Clostridia</taxon>
        <taxon>Eubacteriales</taxon>
        <taxon>Oscillospiraceae</taxon>
        <taxon>Solibaculum</taxon>
    </lineage>
</organism>
<proteinExistence type="predicted"/>
<protein>
    <recommendedName>
        <fullName evidence="3">DUF47 family protein</fullName>
    </recommendedName>
</protein>
<keyword evidence="2" id="KW-1185">Reference proteome</keyword>
<evidence type="ECO:0000313" key="1">
    <source>
        <dbReference type="EMBL" id="MEQ2441646.1"/>
    </source>
</evidence>
<gene>
    <name evidence="1" type="ORF">WMO26_12485</name>
</gene>
<accession>A0ABV1E2W6</accession>
<sequence length="91" mass="10408">MSNHFVAILTRVVERGQYFLSAMEEKINILWSEGRLTDTERENLLALARQSADPDYIEVKTIEERLTTLETESINTMLALVELYDMLTGGV</sequence>
<reference evidence="1 2" key="1">
    <citation type="submission" date="2024-03" db="EMBL/GenBank/DDBJ databases">
        <title>Human intestinal bacterial collection.</title>
        <authorList>
            <person name="Pauvert C."/>
            <person name="Hitch T.C.A."/>
            <person name="Clavel T."/>
        </authorList>
    </citation>
    <scope>NUCLEOTIDE SEQUENCE [LARGE SCALE GENOMIC DNA]</scope>
    <source>
        <strain evidence="1 2">CLA-JM-H44</strain>
    </source>
</reference>
<dbReference type="Proteomes" id="UP001489509">
    <property type="component" value="Unassembled WGS sequence"/>
</dbReference>
<evidence type="ECO:0000313" key="2">
    <source>
        <dbReference type="Proteomes" id="UP001489509"/>
    </source>
</evidence>
<name>A0ABV1E2W6_9FIRM</name>
<dbReference type="RefSeq" id="WP_349220859.1">
    <property type="nucleotide sequence ID" value="NZ_JBBMFD010000033.1"/>
</dbReference>